<keyword evidence="3" id="KW-0677">Repeat</keyword>
<dbReference type="InterPro" id="IPR052574">
    <property type="entry name" value="CDIRP"/>
</dbReference>
<dbReference type="Pfam" id="PF18962">
    <property type="entry name" value="Por_Secre_tail"/>
    <property type="match status" value="1"/>
</dbReference>
<comment type="caution">
    <text evidence="7">The sequence shown here is derived from an EMBL/GenBank/DDBJ whole genome shotgun (WGS) entry which is preliminary data.</text>
</comment>
<dbReference type="InterPro" id="IPR032675">
    <property type="entry name" value="LRR_dom_sf"/>
</dbReference>
<evidence type="ECO:0000259" key="5">
    <source>
        <dbReference type="Pfam" id="PF18962"/>
    </source>
</evidence>
<protein>
    <submittedName>
        <fullName evidence="7">T9SS type A sorting domain-containing protein</fullName>
    </submittedName>
</protein>
<dbReference type="InterPro" id="IPR055353">
    <property type="entry name" value="DUF7619"/>
</dbReference>
<gene>
    <name evidence="7" type="ORF">ACFO3O_10365</name>
</gene>
<keyword evidence="2 4" id="KW-0732">Signal</keyword>
<reference evidence="8" key="1">
    <citation type="journal article" date="2019" name="Int. J. Syst. Evol. Microbiol.">
        <title>The Global Catalogue of Microorganisms (GCM) 10K type strain sequencing project: providing services to taxonomists for standard genome sequencing and annotation.</title>
        <authorList>
            <consortium name="The Broad Institute Genomics Platform"/>
            <consortium name="The Broad Institute Genome Sequencing Center for Infectious Disease"/>
            <person name="Wu L."/>
            <person name="Ma J."/>
        </authorList>
    </citation>
    <scope>NUCLEOTIDE SEQUENCE [LARGE SCALE GENOMIC DNA]</scope>
    <source>
        <strain evidence="8">YJ-61-S</strain>
    </source>
</reference>
<evidence type="ECO:0000256" key="1">
    <source>
        <dbReference type="ARBA" id="ARBA00022614"/>
    </source>
</evidence>
<dbReference type="NCBIfam" id="TIGR04183">
    <property type="entry name" value="Por_Secre_tail"/>
    <property type="match status" value="1"/>
</dbReference>
<feature type="domain" description="DUF7619" evidence="6">
    <location>
        <begin position="491"/>
        <end position="618"/>
    </location>
</feature>
<evidence type="ECO:0000256" key="2">
    <source>
        <dbReference type="ARBA" id="ARBA00022729"/>
    </source>
</evidence>
<evidence type="ECO:0000313" key="8">
    <source>
        <dbReference type="Proteomes" id="UP001596043"/>
    </source>
</evidence>
<sequence length="705" mass="76145">MKKTTLLLVLFVAGFMNAQIVNIPDANFKDRLITIGVDTNTDGEIQVSEAAAVTGMLNVASQNIADLQGIEAFTNITGLNCFENLLTSLDLSSNTLLTTLNCVSNQITSLNVTSNTFLESLEIGDNFITTLDVSNNINLEILRINSNPLAAIDLSNNIALTDFSLFASSVTTLDFSANTNLIGLSFINNQALETVFIKNGSDESANIDSGSWLENWLLGNNPSLTYVCADADQVSEIQSFAGGGYVVNSYCNFQPGGDFNTIQGVAQFDLDNDGCDSGDPVIPYLNFNVGLDPDPADSSVYSDAIGIYNLYVGETGTYSILANFEDASYFTVDPSPASVTIPVVDNSTTIQDFCVTANGIRPDAEVVIAPIFRSRPGFDATYQLVYKNKGNQTLSGSVDFTYDDAVLDFVSSTTTPDAQSTGLLSFNFTNLQPFESRFVDIVLNVNDPTETPPVNIDDVLTFTSNIAIDQTEETPDDNSFEYNEVVVGSFDPNDITCLQGDVAPSSLIGDFLHYVINFENTGNAPAQNVVVTTEIDPVDFDINSLQILNASDAMSLSITENLVTFVFENINLSSGGHGNILLKVRTNSDLVVSDFVAADAAIYFDFNFPITTNTANTTFETLSVDEFLVNQVIAVYPNPSDKVVTIEATSAIQIITMYDMQGRAVLSNEENTASIAIDISQFANGMYFLVIKTDSGEVTKRVIKK</sequence>
<proteinExistence type="predicted"/>
<evidence type="ECO:0000259" key="6">
    <source>
        <dbReference type="Pfam" id="PF24595"/>
    </source>
</evidence>
<dbReference type="InterPro" id="IPR026444">
    <property type="entry name" value="Secre_tail"/>
</dbReference>
<accession>A0ABV9HWP4</accession>
<dbReference type="EMBL" id="JBHSFV010000005">
    <property type="protein sequence ID" value="MFC4634313.1"/>
    <property type="molecule type" value="Genomic_DNA"/>
</dbReference>
<dbReference type="SUPFAM" id="SSF52058">
    <property type="entry name" value="L domain-like"/>
    <property type="match status" value="1"/>
</dbReference>
<dbReference type="RefSeq" id="WP_379978536.1">
    <property type="nucleotide sequence ID" value="NZ_JBHSFV010000005.1"/>
</dbReference>
<evidence type="ECO:0000313" key="7">
    <source>
        <dbReference type="EMBL" id="MFC4634313.1"/>
    </source>
</evidence>
<dbReference type="Gene3D" id="3.80.10.10">
    <property type="entry name" value="Ribonuclease Inhibitor"/>
    <property type="match status" value="1"/>
</dbReference>
<keyword evidence="8" id="KW-1185">Reference proteome</keyword>
<dbReference type="PANTHER" id="PTHR47566">
    <property type="match status" value="1"/>
</dbReference>
<feature type="chain" id="PRO_5046595675" evidence="4">
    <location>
        <begin position="19"/>
        <end position="705"/>
    </location>
</feature>
<feature type="domain" description="Secretion system C-terminal sorting" evidence="5">
    <location>
        <begin position="635"/>
        <end position="703"/>
    </location>
</feature>
<evidence type="ECO:0000256" key="3">
    <source>
        <dbReference type="ARBA" id="ARBA00022737"/>
    </source>
</evidence>
<name>A0ABV9HWP4_9FLAO</name>
<dbReference type="Proteomes" id="UP001596043">
    <property type="component" value="Unassembled WGS sequence"/>
</dbReference>
<evidence type="ECO:0000256" key="4">
    <source>
        <dbReference type="SAM" id="SignalP"/>
    </source>
</evidence>
<keyword evidence="1" id="KW-0433">Leucine-rich repeat</keyword>
<organism evidence="7 8">
    <name type="scientific">Dokdonia ponticola</name>
    <dbReference type="NCBI Taxonomy" id="2041041"/>
    <lineage>
        <taxon>Bacteria</taxon>
        <taxon>Pseudomonadati</taxon>
        <taxon>Bacteroidota</taxon>
        <taxon>Flavobacteriia</taxon>
        <taxon>Flavobacteriales</taxon>
        <taxon>Flavobacteriaceae</taxon>
        <taxon>Dokdonia</taxon>
    </lineage>
</organism>
<feature type="signal peptide" evidence="4">
    <location>
        <begin position="1"/>
        <end position="18"/>
    </location>
</feature>
<dbReference type="Pfam" id="PF24595">
    <property type="entry name" value="DUF7619"/>
    <property type="match status" value="1"/>
</dbReference>
<dbReference type="PANTHER" id="PTHR47566:SF1">
    <property type="entry name" value="PROTEIN NUD1"/>
    <property type="match status" value="1"/>
</dbReference>